<comment type="function">
    <text evidence="1">Catalyzes the oxidative decarboxylation of 6-phosphogluconate to ribulose 5-phosphate and CO(2), with concomitant reduction of NADP to NADPH.</text>
</comment>
<proteinExistence type="inferred from homology"/>
<keyword evidence="20" id="KW-1185">Reference proteome</keyword>
<feature type="transmembrane region" description="Helical" evidence="17">
    <location>
        <begin position="611"/>
        <end position="634"/>
    </location>
</feature>
<feature type="compositionally biased region" description="Low complexity" evidence="16">
    <location>
        <begin position="312"/>
        <end position="322"/>
    </location>
</feature>
<dbReference type="GO" id="GO:0004616">
    <property type="term" value="F:phosphogluconate dehydrogenase (decarboxylating) activity"/>
    <property type="evidence" value="ECO:0007669"/>
    <property type="project" value="UniProtKB-EC"/>
</dbReference>
<dbReference type="SUPFAM" id="SSF51735">
    <property type="entry name" value="NAD(P)-binding Rossmann-fold domains"/>
    <property type="match status" value="1"/>
</dbReference>
<feature type="transmembrane region" description="Helical" evidence="17">
    <location>
        <begin position="467"/>
        <end position="489"/>
    </location>
</feature>
<comment type="similarity">
    <text evidence="5 15">Belongs to the 6-phosphogluconate dehydrogenase family.</text>
</comment>
<feature type="repeat" description="TPR" evidence="14">
    <location>
        <begin position="129"/>
        <end position="162"/>
    </location>
</feature>
<dbReference type="CDD" id="cd17323">
    <property type="entry name" value="MFS_Tpo1_MDR_like"/>
    <property type="match status" value="1"/>
</dbReference>
<dbReference type="Pfam" id="PF00393">
    <property type="entry name" value="6PGD"/>
    <property type="match status" value="1"/>
</dbReference>
<evidence type="ECO:0000256" key="16">
    <source>
        <dbReference type="SAM" id="MobiDB-lite"/>
    </source>
</evidence>
<sequence>MAITDSSKPLAFAVAAWLDSQGDAKLKEAAATVSSVFSVDPASPVDKETYAKNSPGLQAIFDVFLKTQERMGGAASQASSAPKEESTSDADKARAEELKNEGNKYMSAKDYGAALNSYTQAIELYPSSPVFYSNRAAAYSQIGQHDEAVNDAKKAAEIDPKFGKAYSRLGHALFASGRFAEAAEAYEKGVEVDPSNKLMKTGLDASKAKMAEGGSKDAVASTPSPTANSGAGGFPGAGAGGMPDLSSLMNNPMVSQMAQQMMQSGGLEQLMNNPMLRQMAESFGSNGQMPDISSLMNNPQLRQMAQQFMGGMGGAPPQADGMSPPSMTSPSVDHEKGNMTPVITETPPTGPVRTEWNASQVPDPKTWPLSRKLSVLLCTSLLGFVSPMASSIISPGLPLIAQAFHINDETRLTFTLSIYMLGYALGQILFNPLTEVVGRLVVQHVSTLLFLLFNIGTALAQTESQFLALRFFAGFFGSGLLSIGGSMVADMFVPEHRGAAMALFSAGVSMGPVVGPIVAGFVAEYLGFRWILWILVFTAAFSFALSLVFLRETYYPIIALRYQKIGGPMWVRVVALRFMPCALSIPPRVLLTKYLVRPISLLLTNPMCTGLSIELAMIFGYLYLLLASVATLFIREYHMKSSMAGLHYISLGLGVMTGLLIIGYFCDKIYLQLREKHGKVVEGPDGQEKRQGVPEHRLPLLLPSIILVPVGLVLYGWTAENRVHWIVPDIGLAIFGLSFMSSFMVIQVYVLDAFEYPASALGAANLLRCIFGGVLPLAGPSLFDTLGYGWGCTTLAFIATAIGIPSTILLMRYGAYLRERWSHRLAVMGQNLILNMNDQDKGFTVAAYNRTSSKVENFLNNEAKGTNIVGAHSIEEFVGLLKRPRKVILLVKAGAAVDAFVEQLLPLLEEGDIIIDGGNSHFPDTERRCKEIEAKGLLYVGSGVSGGEEGARHGPSLMPGGSEAAWPHIKEIFQKTAAQSDGEPCCDWVGDGGAGHYVKMVHNGIEYGDMQLIAEAYWILKQGLGLSEKEIGEIFNKWNEGVLDSFLIEITRDILAYNDEDGEPMVTKILDSAGQKGTGKWTAMNALDLGQPVTLIGEAVFARCLSSLKGERTRASKILTGPKPRPFEGNKQQFIDDLEQALYASKIVSYAQGFMLMREAAKEYNWKLNNPSIALMWRGGCIIRSVFLKDITNAFRKNPELENLLFDDFFSSAIKKAEDGWRRVVAQAVLWGVPTPAFSSALAFFDGIRSEQLPASLLQAQRDYFGAHTFRVMPGKENERLKEGQDIHINWTGRGGNVSASTYQA</sequence>
<evidence type="ECO:0000256" key="12">
    <source>
        <dbReference type="ARBA" id="ARBA00023126"/>
    </source>
</evidence>
<dbReference type="SMART" id="SM01350">
    <property type="entry name" value="6PGD"/>
    <property type="match status" value="1"/>
</dbReference>
<keyword evidence="12 15" id="KW-0570">Pentose shunt</keyword>
<dbReference type="Gene3D" id="3.40.50.720">
    <property type="entry name" value="NAD(P)-binding Rossmann-like Domain"/>
    <property type="match status" value="1"/>
</dbReference>
<dbReference type="GO" id="GO:0016020">
    <property type="term" value="C:membrane"/>
    <property type="evidence" value="ECO:0007669"/>
    <property type="project" value="UniProtKB-SubCell"/>
</dbReference>
<organism evidence="19 20">
    <name type="scientific">Malassezia caprae</name>
    <dbReference type="NCBI Taxonomy" id="1381934"/>
    <lineage>
        <taxon>Eukaryota</taxon>
        <taxon>Fungi</taxon>
        <taxon>Dikarya</taxon>
        <taxon>Basidiomycota</taxon>
        <taxon>Ustilaginomycotina</taxon>
        <taxon>Malasseziomycetes</taxon>
        <taxon>Malasseziales</taxon>
        <taxon>Malasseziaceae</taxon>
        <taxon>Malassezia</taxon>
    </lineage>
</organism>
<evidence type="ECO:0000256" key="6">
    <source>
        <dbReference type="ARBA" id="ARBA00011738"/>
    </source>
</evidence>
<name>A0AAF0E7W3_9BASI</name>
<reference evidence="19" key="1">
    <citation type="submission" date="2023-03" db="EMBL/GenBank/DDBJ databases">
        <title>Mating type loci evolution in Malassezia.</title>
        <authorList>
            <person name="Coelho M.A."/>
        </authorList>
    </citation>
    <scope>NUCLEOTIDE SEQUENCE</scope>
    <source>
        <strain evidence="19">CBS 10434</strain>
    </source>
</reference>
<evidence type="ECO:0000256" key="13">
    <source>
        <dbReference type="ARBA" id="ARBA00048640"/>
    </source>
</evidence>
<keyword evidence="17" id="KW-0472">Membrane</keyword>
<feature type="region of interest" description="Disordered" evidence="16">
    <location>
        <begin position="72"/>
        <end position="99"/>
    </location>
</feature>
<keyword evidence="11 15" id="KW-0311">Gluconate utilization</keyword>
<dbReference type="InterPro" id="IPR011990">
    <property type="entry name" value="TPR-like_helical_dom_sf"/>
</dbReference>
<dbReference type="FunFam" id="1.20.5.320:FF:000002">
    <property type="entry name" value="6-phosphogluconate dehydrogenase, decarboxylating"/>
    <property type="match status" value="1"/>
</dbReference>
<dbReference type="GO" id="GO:0022857">
    <property type="term" value="F:transmembrane transporter activity"/>
    <property type="evidence" value="ECO:0007669"/>
    <property type="project" value="InterPro"/>
</dbReference>
<feature type="transmembrane region" description="Helical" evidence="17">
    <location>
        <begin position="730"/>
        <end position="751"/>
    </location>
</feature>
<dbReference type="GO" id="GO:0050661">
    <property type="term" value="F:NADP binding"/>
    <property type="evidence" value="ECO:0007669"/>
    <property type="project" value="InterPro"/>
</dbReference>
<dbReference type="FunFam" id="3.40.50.720:FF:000007">
    <property type="entry name" value="6-phosphogluconate dehydrogenase, decarboxylating"/>
    <property type="match status" value="1"/>
</dbReference>
<evidence type="ECO:0000256" key="17">
    <source>
        <dbReference type="SAM" id="Phobius"/>
    </source>
</evidence>
<dbReference type="PANTHER" id="PTHR11811">
    <property type="entry name" value="6-PHOSPHOGLUCONATE DEHYDROGENASE"/>
    <property type="match status" value="1"/>
</dbReference>
<dbReference type="PRINTS" id="PR00076">
    <property type="entry name" value="6PGDHDRGNASE"/>
</dbReference>
<comment type="subcellular location">
    <subcellularLocation>
        <location evidence="2">Membrane</location>
        <topology evidence="2">Multi-pass membrane protein</topology>
    </subcellularLocation>
</comment>
<dbReference type="Pfam" id="PF07690">
    <property type="entry name" value="MFS_1"/>
    <property type="match status" value="1"/>
</dbReference>
<dbReference type="SUPFAM" id="SSF103473">
    <property type="entry name" value="MFS general substrate transporter"/>
    <property type="match status" value="1"/>
</dbReference>
<feature type="transmembrane region" description="Helical" evidence="17">
    <location>
        <begin position="530"/>
        <end position="550"/>
    </location>
</feature>
<dbReference type="Gene3D" id="1.20.1250.20">
    <property type="entry name" value="MFS general substrate transporter like domains"/>
    <property type="match status" value="1"/>
</dbReference>
<dbReference type="PROSITE" id="PS00461">
    <property type="entry name" value="6PGD"/>
    <property type="match status" value="1"/>
</dbReference>
<evidence type="ECO:0000256" key="14">
    <source>
        <dbReference type="PROSITE-ProRule" id="PRU00339"/>
    </source>
</evidence>
<dbReference type="InterPro" id="IPR019734">
    <property type="entry name" value="TPR_rpt"/>
</dbReference>
<feature type="transmembrane region" description="Helical" evidence="17">
    <location>
        <begin position="570"/>
        <end position="591"/>
    </location>
</feature>
<feature type="compositionally biased region" description="Basic and acidic residues" evidence="16">
    <location>
        <begin position="82"/>
        <end position="99"/>
    </location>
</feature>
<feature type="domain" description="Major facilitator superfamily (MFS) profile" evidence="18">
    <location>
        <begin position="375"/>
        <end position="818"/>
    </location>
</feature>
<feature type="repeat" description="TPR" evidence="14">
    <location>
        <begin position="163"/>
        <end position="196"/>
    </location>
</feature>
<dbReference type="SUPFAM" id="SSF48452">
    <property type="entry name" value="TPR-like"/>
    <property type="match status" value="1"/>
</dbReference>
<dbReference type="SUPFAM" id="SSF48179">
    <property type="entry name" value="6-phosphogluconate dehydrogenase C-terminal domain-like"/>
    <property type="match status" value="1"/>
</dbReference>
<dbReference type="InterPro" id="IPR006183">
    <property type="entry name" value="Pgluconate_DH"/>
</dbReference>
<comment type="subunit">
    <text evidence="6">Homodimer.</text>
</comment>
<dbReference type="PROSITE" id="PS50293">
    <property type="entry name" value="TPR_REGION"/>
    <property type="match status" value="1"/>
</dbReference>
<evidence type="ECO:0000259" key="18">
    <source>
        <dbReference type="PROSITE" id="PS50850"/>
    </source>
</evidence>
<evidence type="ECO:0000256" key="4">
    <source>
        <dbReference type="ARBA" id="ARBA00008175"/>
    </source>
</evidence>
<dbReference type="FunFam" id="1.10.1040.10:FF:000002">
    <property type="entry name" value="6-phosphogluconate dehydrogenase, decarboxylating"/>
    <property type="match status" value="1"/>
</dbReference>
<feature type="transmembrane region" description="Helical" evidence="17">
    <location>
        <begin position="788"/>
        <end position="811"/>
    </location>
</feature>
<accession>A0AAF0E7W3</accession>
<feature type="transmembrane region" description="Helical" evidence="17">
    <location>
        <begin position="646"/>
        <end position="666"/>
    </location>
</feature>
<dbReference type="InterPro" id="IPR011701">
    <property type="entry name" value="MFS"/>
</dbReference>
<dbReference type="NCBIfam" id="NF006765">
    <property type="entry name" value="PRK09287.1"/>
    <property type="match status" value="1"/>
</dbReference>
<dbReference type="PROSITE" id="PS50850">
    <property type="entry name" value="MFS"/>
    <property type="match status" value="1"/>
</dbReference>
<comment type="similarity">
    <text evidence="4">Belongs to the SGT family.</text>
</comment>
<dbReference type="Proteomes" id="UP001220961">
    <property type="component" value="Chromosome 5"/>
</dbReference>
<feature type="repeat" description="TPR" evidence="14">
    <location>
        <begin position="95"/>
        <end position="128"/>
    </location>
</feature>
<dbReference type="InterPro" id="IPR036291">
    <property type="entry name" value="NAD(P)-bd_dom_sf"/>
</dbReference>
<keyword evidence="17" id="KW-1133">Transmembrane helix</keyword>
<evidence type="ECO:0000313" key="19">
    <source>
        <dbReference type="EMBL" id="WFD20490.1"/>
    </source>
</evidence>
<comment type="catalytic activity">
    <reaction evidence="13 15">
        <text>6-phospho-D-gluconate + NADP(+) = D-ribulose 5-phosphate + CO2 + NADPH</text>
        <dbReference type="Rhea" id="RHEA:10116"/>
        <dbReference type="ChEBI" id="CHEBI:16526"/>
        <dbReference type="ChEBI" id="CHEBI:57783"/>
        <dbReference type="ChEBI" id="CHEBI:58121"/>
        <dbReference type="ChEBI" id="CHEBI:58349"/>
        <dbReference type="ChEBI" id="CHEBI:58759"/>
        <dbReference type="EC" id="1.1.1.44"/>
    </reaction>
</comment>
<feature type="region of interest" description="Disordered" evidence="16">
    <location>
        <begin position="312"/>
        <end position="334"/>
    </location>
</feature>
<dbReference type="GO" id="GO:0090150">
    <property type="term" value="P:establishment of protein localization to membrane"/>
    <property type="evidence" value="ECO:0007669"/>
    <property type="project" value="UniProtKB-ARBA"/>
</dbReference>
<feature type="transmembrane region" description="Helical" evidence="17">
    <location>
        <begin position="412"/>
        <end position="430"/>
    </location>
</feature>
<dbReference type="InterPro" id="IPR020846">
    <property type="entry name" value="MFS_dom"/>
</dbReference>
<evidence type="ECO:0000256" key="3">
    <source>
        <dbReference type="ARBA" id="ARBA00004874"/>
    </source>
</evidence>
<gene>
    <name evidence="19" type="ORF">MCAP1_002734</name>
</gene>
<dbReference type="InterPro" id="IPR006114">
    <property type="entry name" value="6PGDH_C"/>
</dbReference>
<evidence type="ECO:0000256" key="11">
    <source>
        <dbReference type="ARBA" id="ARBA00023064"/>
    </source>
</evidence>
<evidence type="ECO:0000313" key="20">
    <source>
        <dbReference type="Proteomes" id="UP001220961"/>
    </source>
</evidence>
<dbReference type="GO" id="GO:0019521">
    <property type="term" value="P:D-gluconate metabolic process"/>
    <property type="evidence" value="ECO:0007669"/>
    <property type="project" value="UniProtKB-KW"/>
</dbReference>
<dbReference type="Pfam" id="PF00515">
    <property type="entry name" value="TPR_1"/>
    <property type="match status" value="1"/>
</dbReference>
<dbReference type="InterPro" id="IPR008927">
    <property type="entry name" value="6-PGluconate_DH-like_C_sf"/>
</dbReference>
<feature type="transmembrane region" description="Helical" evidence="17">
    <location>
        <begin position="436"/>
        <end position="455"/>
    </location>
</feature>
<dbReference type="InterPro" id="IPR006184">
    <property type="entry name" value="6PGdom_BS"/>
</dbReference>
<feature type="region of interest" description="Disordered" evidence="16">
    <location>
        <begin position="212"/>
        <end position="243"/>
    </location>
</feature>
<dbReference type="SMART" id="SM00028">
    <property type="entry name" value="TPR"/>
    <property type="match status" value="3"/>
</dbReference>
<dbReference type="InterPro" id="IPR006113">
    <property type="entry name" value="6PGDH_Gnd/GntZ"/>
</dbReference>
<dbReference type="InterPro" id="IPR036259">
    <property type="entry name" value="MFS_trans_sf"/>
</dbReference>
<keyword evidence="8 14" id="KW-0802">TPR repeat</keyword>
<comment type="pathway">
    <text evidence="3 15">Carbohydrate degradation; pentose phosphate pathway; D-ribulose 5-phosphate from D-glucose 6-phosphate (oxidative stage): step 3/3.</text>
</comment>
<dbReference type="Gene3D" id="1.25.40.10">
    <property type="entry name" value="Tetratricopeptide repeat domain"/>
    <property type="match status" value="1"/>
</dbReference>
<dbReference type="EMBL" id="CP119912">
    <property type="protein sequence ID" value="WFD20490.1"/>
    <property type="molecule type" value="Genomic_DNA"/>
</dbReference>
<dbReference type="GO" id="GO:0009051">
    <property type="term" value="P:pentose-phosphate shunt, oxidative branch"/>
    <property type="evidence" value="ECO:0007669"/>
    <property type="project" value="UniProtKB-ARBA"/>
</dbReference>
<feature type="transmembrane region" description="Helical" evidence="17">
    <location>
        <begin position="763"/>
        <end position="782"/>
    </location>
</feature>
<dbReference type="Pfam" id="PF13414">
    <property type="entry name" value="TPR_11"/>
    <property type="match status" value="1"/>
</dbReference>
<evidence type="ECO:0000256" key="10">
    <source>
        <dbReference type="ARBA" id="ARBA00023002"/>
    </source>
</evidence>
<evidence type="ECO:0000256" key="2">
    <source>
        <dbReference type="ARBA" id="ARBA00004141"/>
    </source>
</evidence>
<dbReference type="NCBIfam" id="TIGR00873">
    <property type="entry name" value="gnd"/>
    <property type="match status" value="1"/>
</dbReference>
<keyword evidence="10 15" id="KW-0560">Oxidoreductase</keyword>
<evidence type="ECO:0000256" key="7">
    <source>
        <dbReference type="ARBA" id="ARBA00022737"/>
    </source>
</evidence>
<dbReference type="Pfam" id="PF03446">
    <property type="entry name" value="NAD_binding_2"/>
    <property type="match status" value="1"/>
</dbReference>
<keyword evidence="7" id="KW-0677">Repeat</keyword>
<evidence type="ECO:0000256" key="5">
    <source>
        <dbReference type="ARBA" id="ARBA00008419"/>
    </source>
</evidence>
<feature type="transmembrane region" description="Helical" evidence="17">
    <location>
        <begin position="501"/>
        <end position="523"/>
    </location>
</feature>
<evidence type="ECO:0000256" key="8">
    <source>
        <dbReference type="ARBA" id="ARBA00022803"/>
    </source>
</evidence>
<keyword evidence="17" id="KW-0812">Transmembrane</keyword>
<dbReference type="FunFam" id="1.25.40.10:FF:000207">
    <property type="entry name" value="Small glutamine-rich tetratricopeptide repeat-containing protein"/>
    <property type="match status" value="1"/>
</dbReference>
<evidence type="ECO:0000256" key="15">
    <source>
        <dbReference type="RuleBase" id="RU000485"/>
    </source>
</evidence>
<keyword evidence="9 15" id="KW-0521">NADP</keyword>
<protein>
    <recommendedName>
        <fullName evidence="15">6-phosphogluconate dehydrogenase, decarboxylating</fullName>
        <ecNumber evidence="15">1.1.1.44</ecNumber>
    </recommendedName>
</protein>
<feature type="transmembrane region" description="Helical" evidence="17">
    <location>
        <begin position="698"/>
        <end position="718"/>
    </location>
</feature>
<evidence type="ECO:0000256" key="1">
    <source>
        <dbReference type="ARBA" id="ARBA00002526"/>
    </source>
</evidence>
<evidence type="ECO:0000256" key="9">
    <source>
        <dbReference type="ARBA" id="ARBA00022857"/>
    </source>
</evidence>
<dbReference type="Gene3D" id="1.20.5.320">
    <property type="entry name" value="6-Phosphogluconate Dehydrogenase, domain 3"/>
    <property type="match status" value="1"/>
</dbReference>
<dbReference type="EC" id="1.1.1.44" evidence="15"/>
<dbReference type="InterPro" id="IPR006115">
    <property type="entry name" value="6PGDH_NADP-bd"/>
</dbReference>
<dbReference type="PROSITE" id="PS50005">
    <property type="entry name" value="TPR"/>
    <property type="match status" value="3"/>
</dbReference>
<feature type="compositionally biased region" description="Gly residues" evidence="16">
    <location>
        <begin position="230"/>
        <end position="241"/>
    </location>
</feature>
<dbReference type="Gene3D" id="1.10.1040.10">
    <property type="entry name" value="N-(1-d-carboxylethyl)-l-norvaline Dehydrogenase, domain 2"/>
    <property type="match status" value="1"/>
</dbReference>
<dbReference type="InterPro" id="IPR013328">
    <property type="entry name" value="6PGD_dom2"/>
</dbReference>